<keyword evidence="1" id="KW-0812">Transmembrane</keyword>
<dbReference type="AlphaFoldDB" id="A0A9P5XBI1"/>
<evidence type="ECO:0000313" key="2">
    <source>
        <dbReference type="EMBL" id="KAF9447973.1"/>
    </source>
</evidence>
<comment type="caution">
    <text evidence="2">The sequence shown here is derived from an EMBL/GenBank/DDBJ whole genome shotgun (WGS) entry which is preliminary data.</text>
</comment>
<gene>
    <name evidence="2" type="ORF">P691DRAFT_801487</name>
</gene>
<proteinExistence type="predicted"/>
<name>A0A9P5XBI1_9AGAR</name>
<sequence>MVVTYDEAAGTTFAWALVYFIGIPSQAFTTIIVIHQVSLGRAIGHHDREEAVPPVRKSGEFTAHDIPLLIGGERV</sequence>
<dbReference type="EMBL" id="MU151178">
    <property type="protein sequence ID" value="KAF9447973.1"/>
    <property type="molecule type" value="Genomic_DNA"/>
</dbReference>
<keyword evidence="1" id="KW-1133">Transmembrane helix</keyword>
<evidence type="ECO:0000256" key="1">
    <source>
        <dbReference type="SAM" id="Phobius"/>
    </source>
</evidence>
<reference evidence="2" key="1">
    <citation type="submission" date="2020-11" db="EMBL/GenBank/DDBJ databases">
        <authorList>
            <consortium name="DOE Joint Genome Institute"/>
            <person name="Ahrendt S."/>
            <person name="Riley R."/>
            <person name="Andreopoulos W."/>
            <person name="Labutti K."/>
            <person name="Pangilinan J."/>
            <person name="Ruiz-Duenas F.J."/>
            <person name="Barrasa J.M."/>
            <person name="Sanchez-Garcia M."/>
            <person name="Camarero S."/>
            <person name="Miyauchi S."/>
            <person name="Serrano A."/>
            <person name="Linde D."/>
            <person name="Babiker R."/>
            <person name="Drula E."/>
            <person name="Ayuso-Fernandez I."/>
            <person name="Pacheco R."/>
            <person name="Padilla G."/>
            <person name="Ferreira P."/>
            <person name="Barriuso J."/>
            <person name="Kellner H."/>
            <person name="Castanera R."/>
            <person name="Alfaro M."/>
            <person name="Ramirez L."/>
            <person name="Pisabarro A.G."/>
            <person name="Kuo A."/>
            <person name="Tritt A."/>
            <person name="Lipzen A."/>
            <person name="He G."/>
            <person name="Yan M."/>
            <person name="Ng V."/>
            <person name="Cullen D."/>
            <person name="Martin F."/>
            <person name="Rosso M.-N."/>
            <person name="Henrissat B."/>
            <person name="Hibbett D."/>
            <person name="Martinez A.T."/>
            <person name="Grigoriev I.V."/>
        </authorList>
    </citation>
    <scope>NUCLEOTIDE SEQUENCE</scope>
    <source>
        <strain evidence="2">MF-IS2</strain>
    </source>
</reference>
<feature type="transmembrane region" description="Helical" evidence="1">
    <location>
        <begin position="12"/>
        <end position="34"/>
    </location>
</feature>
<protein>
    <submittedName>
        <fullName evidence="2">Uncharacterized protein</fullName>
    </submittedName>
</protein>
<keyword evidence="1" id="KW-0472">Membrane</keyword>
<evidence type="ECO:0000313" key="3">
    <source>
        <dbReference type="Proteomes" id="UP000807342"/>
    </source>
</evidence>
<accession>A0A9P5XBI1</accession>
<dbReference type="Proteomes" id="UP000807342">
    <property type="component" value="Unassembled WGS sequence"/>
</dbReference>
<organism evidence="2 3">
    <name type="scientific">Macrolepiota fuliginosa MF-IS2</name>
    <dbReference type="NCBI Taxonomy" id="1400762"/>
    <lineage>
        <taxon>Eukaryota</taxon>
        <taxon>Fungi</taxon>
        <taxon>Dikarya</taxon>
        <taxon>Basidiomycota</taxon>
        <taxon>Agaricomycotina</taxon>
        <taxon>Agaricomycetes</taxon>
        <taxon>Agaricomycetidae</taxon>
        <taxon>Agaricales</taxon>
        <taxon>Agaricineae</taxon>
        <taxon>Agaricaceae</taxon>
        <taxon>Macrolepiota</taxon>
    </lineage>
</organism>
<keyword evidence="3" id="KW-1185">Reference proteome</keyword>